<gene>
    <name evidence="1" type="ordered locus">Weevi_1346</name>
</gene>
<organism evidence="1 2">
    <name type="scientific">Weeksella virosa (strain ATCC 43766 / DSM 16922 / JCM 21250 / CCUG 30538 / CDC 9751 / IAM 14551 / NBRC 16016 / NCTC 11634 / CL345/78)</name>
    <dbReference type="NCBI Taxonomy" id="865938"/>
    <lineage>
        <taxon>Bacteria</taxon>
        <taxon>Pseudomonadati</taxon>
        <taxon>Bacteroidota</taxon>
        <taxon>Flavobacteriia</taxon>
        <taxon>Flavobacteriales</taxon>
        <taxon>Weeksellaceae</taxon>
        <taxon>Weeksella</taxon>
    </lineage>
</organism>
<dbReference type="KEGG" id="wvi:Weevi_1346"/>
<dbReference type="Pfam" id="PF14113">
    <property type="entry name" value="Tae4"/>
    <property type="match status" value="1"/>
</dbReference>
<dbReference type="Gene3D" id="3.90.1720.70">
    <property type="match status" value="1"/>
</dbReference>
<dbReference type="STRING" id="865938.Weevi_1346"/>
<name>F0NXY1_WEEVC</name>
<dbReference type="InterPro" id="IPR025562">
    <property type="entry name" value="Tae4"/>
</dbReference>
<dbReference type="OrthoDB" id="8480759at2"/>
<reference evidence="2" key="2">
    <citation type="journal article" date="2011" name="Stand. Genomic Sci.">
        <title>Complete genome sequence of Weeksella virosa type strain (9751T).</title>
        <authorList>
            <person name="Lang E."/>
            <person name="Teshima H."/>
            <person name="Lucas S."/>
            <person name="Lapidus A."/>
            <person name="Hammon N."/>
            <person name="Deshpande S."/>
            <person name="Nolan M."/>
            <person name="Cheng J."/>
            <person name="Pitluck S."/>
            <person name="Liolios K."/>
            <person name="Pagani I."/>
            <person name="Mikhailova N."/>
            <person name="Ivanova N."/>
            <person name="Mavromatis K."/>
            <person name="Pati A."/>
            <person name="Tapia R."/>
            <person name="Han C."/>
            <person name="Goodwin L."/>
            <person name="Chen A."/>
            <person name="Palaniappan K."/>
            <person name="Land M."/>
            <person name="Hauser L."/>
            <person name="Chang Y."/>
            <person name="Jeffries C."/>
            <person name="Brambilla E."/>
            <person name="Kopitz M."/>
            <person name="Rohde M."/>
            <person name="Goker M."/>
            <person name="Tindall B."/>
            <person name="Detter J."/>
            <person name="Woyke T."/>
            <person name="Bristow J."/>
            <person name="Eisen J."/>
            <person name="Markowitz V."/>
            <person name="Hugenholtz P."/>
            <person name="Klenk H."/>
            <person name="Kyrpides N."/>
        </authorList>
    </citation>
    <scope>NUCLEOTIDE SEQUENCE [LARGE SCALE GENOMIC DNA]</scope>
    <source>
        <strain evidence="2">ATCC 43766 / DSM 16922 / JCM 21250 / NBRC 16016 / NCTC 11634 / CL345/78</strain>
    </source>
</reference>
<sequence length="531" mass="59789">MKKIILLLVLSILFVHYSCENDLDDIIEESENHSHSKNPIKKKEIISYKTFLEINKETKLSKEFDNIFFKKSNNTINIDTTEIVSITTDYQVTYTFKVNEDSLTNGFRNIIIQSTPNNNKFFLVEYPPNFNQSTNNEGLQVKVKQISENNINVKHSESLCIAIFECSEGMHTASNQEEWHECVATKKPAYALVPCGGVSTGGPSGEDPRGGMNEGIPTDPLDGQGNNSNYSSANVLAQYINLSTIEINWLIENPNISNKFLQLLSANGYSNQSKDFIKWAIDYLNVNYQAKNYFNQNPQDLDVLFALGSDFFNQNPNISWDYLENWFFKKQIETENHPVVDPNLITFDTPVQQSSLPSFNTFLNNFPKKGSSPNYTELPTSEAYKLAGGSLWDSHLNQRDAYNNACAIRGSRGLLYSGFDIPVLRYNGTQRTQKGGDGKNYILDAVSFNKFMIQKFGDTPHKLEGADANDPKKVADLLKNKNGIYVIINDKYPSQIHYSGHVDTIINGKCIGGAYTTPNGGVKSIRIWVLN</sequence>
<evidence type="ECO:0000313" key="2">
    <source>
        <dbReference type="Proteomes" id="UP000008641"/>
    </source>
</evidence>
<dbReference type="EMBL" id="CP002455">
    <property type="protein sequence ID" value="ADX68049.1"/>
    <property type="molecule type" value="Genomic_DNA"/>
</dbReference>
<accession>F0NXY1</accession>
<protein>
    <submittedName>
        <fullName evidence="1">Uncharacterized protein</fullName>
    </submittedName>
</protein>
<reference evidence="1 2" key="1">
    <citation type="journal article" date="2011" name="Stand. Genomic Sci.">
        <title>Complete genome sequence of Weeksella virosa type strain (9751).</title>
        <authorList>
            <person name="Lang E."/>
            <person name="Teshima H."/>
            <person name="Lucas S."/>
            <person name="Lapidus A."/>
            <person name="Hammon N."/>
            <person name="Deshpande S."/>
            <person name="Nolan M."/>
            <person name="Cheng J.F."/>
            <person name="Pitluck S."/>
            <person name="Liolios K."/>
            <person name="Pagani I."/>
            <person name="Mikhailova N."/>
            <person name="Ivanova N."/>
            <person name="Mavromatis K."/>
            <person name="Pati A."/>
            <person name="Tapia R."/>
            <person name="Han C."/>
            <person name="Goodwin L."/>
            <person name="Chen A."/>
            <person name="Palaniappan K."/>
            <person name="Land M."/>
            <person name="Hauser L."/>
            <person name="Chang Y.J."/>
            <person name="Jeffries C.D."/>
            <person name="Brambilla E.M."/>
            <person name="Kopitz M."/>
            <person name="Rohde M."/>
            <person name="Goker M."/>
            <person name="Tindall B.J."/>
            <person name="Detter J.C."/>
            <person name="Woyke T."/>
            <person name="Bristow J."/>
            <person name="Eisen J.A."/>
            <person name="Markowitz V."/>
            <person name="Hugenholtz P."/>
            <person name="Klenk H.P."/>
            <person name="Kyrpides N.C."/>
        </authorList>
    </citation>
    <scope>NUCLEOTIDE SEQUENCE [LARGE SCALE GENOMIC DNA]</scope>
    <source>
        <strain evidence="2">ATCC 43766 / DSM 16922 / JCM 21250 / NBRC 16016 / NCTC 11634 / CL345/78</strain>
    </source>
</reference>
<dbReference type="Proteomes" id="UP000008641">
    <property type="component" value="Chromosome"/>
</dbReference>
<proteinExistence type="predicted"/>
<dbReference type="AlphaFoldDB" id="F0NXY1"/>
<keyword evidence="2" id="KW-1185">Reference proteome</keyword>
<evidence type="ECO:0000313" key="1">
    <source>
        <dbReference type="EMBL" id="ADX68049.1"/>
    </source>
</evidence>
<dbReference type="RefSeq" id="WP_013598438.1">
    <property type="nucleotide sequence ID" value="NC_015144.1"/>
</dbReference>
<dbReference type="HOGENOM" id="CLU_512806_0_0_10"/>